<accession>A0A6J7PLZ7</accession>
<dbReference type="AlphaFoldDB" id="A0A6J7PLZ7"/>
<name>A0A6J7PLZ7_9ZZZZ</name>
<sequence length="124" mass="13498">MTATIPSGMSVSSSQTLDMTTMSTVPAANGNGERISVAMSTSTPALAMRSPDWCRWCHRSGWETRRSTTDIVRSCATLHFTMPANVLRSTTPTARTRPIQMTSMHPVTTAPTATRPSRNRGRIT</sequence>
<gene>
    <name evidence="1" type="ORF">UFOPK3954_01941</name>
</gene>
<evidence type="ECO:0000313" key="1">
    <source>
        <dbReference type="EMBL" id="CAB5004263.1"/>
    </source>
</evidence>
<proteinExistence type="predicted"/>
<organism evidence="1">
    <name type="scientific">freshwater metagenome</name>
    <dbReference type="NCBI Taxonomy" id="449393"/>
    <lineage>
        <taxon>unclassified sequences</taxon>
        <taxon>metagenomes</taxon>
        <taxon>ecological metagenomes</taxon>
    </lineage>
</organism>
<dbReference type="EMBL" id="CAFBON010000246">
    <property type="protein sequence ID" value="CAB5004263.1"/>
    <property type="molecule type" value="Genomic_DNA"/>
</dbReference>
<reference evidence="1" key="1">
    <citation type="submission" date="2020-05" db="EMBL/GenBank/DDBJ databases">
        <authorList>
            <person name="Chiriac C."/>
            <person name="Salcher M."/>
            <person name="Ghai R."/>
            <person name="Kavagutti S V."/>
        </authorList>
    </citation>
    <scope>NUCLEOTIDE SEQUENCE</scope>
</reference>
<protein>
    <submittedName>
        <fullName evidence="1">Unannotated protein</fullName>
    </submittedName>
</protein>